<name>A0AAW0BA77_9AGAR</name>
<dbReference type="AlphaFoldDB" id="A0AAW0BA77"/>
<accession>A0AAW0BA77</accession>
<dbReference type="EMBL" id="JAWWNJ010000037">
    <property type="protein sequence ID" value="KAK7022584.1"/>
    <property type="molecule type" value="Genomic_DNA"/>
</dbReference>
<organism evidence="1 2">
    <name type="scientific">Favolaschia claudopus</name>
    <dbReference type="NCBI Taxonomy" id="2862362"/>
    <lineage>
        <taxon>Eukaryota</taxon>
        <taxon>Fungi</taxon>
        <taxon>Dikarya</taxon>
        <taxon>Basidiomycota</taxon>
        <taxon>Agaricomycotina</taxon>
        <taxon>Agaricomycetes</taxon>
        <taxon>Agaricomycetidae</taxon>
        <taxon>Agaricales</taxon>
        <taxon>Marasmiineae</taxon>
        <taxon>Mycenaceae</taxon>
        <taxon>Favolaschia</taxon>
    </lineage>
</organism>
<reference evidence="1 2" key="1">
    <citation type="journal article" date="2024" name="J Genomics">
        <title>Draft genome sequencing and assembly of Favolaschia claudopus CIRM-BRFM 2984 isolated from oak limbs.</title>
        <authorList>
            <person name="Navarro D."/>
            <person name="Drula E."/>
            <person name="Chaduli D."/>
            <person name="Cazenave R."/>
            <person name="Ahrendt S."/>
            <person name="Wang J."/>
            <person name="Lipzen A."/>
            <person name="Daum C."/>
            <person name="Barry K."/>
            <person name="Grigoriev I.V."/>
            <person name="Favel A."/>
            <person name="Rosso M.N."/>
            <person name="Martin F."/>
        </authorList>
    </citation>
    <scope>NUCLEOTIDE SEQUENCE [LARGE SCALE GENOMIC DNA]</scope>
    <source>
        <strain evidence="1 2">CIRM-BRFM 2984</strain>
    </source>
</reference>
<proteinExistence type="predicted"/>
<keyword evidence="2" id="KW-1185">Reference proteome</keyword>
<evidence type="ECO:0000313" key="1">
    <source>
        <dbReference type="EMBL" id="KAK7022584.1"/>
    </source>
</evidence>
<dbReference type="Proteomes" id="UP001362999">
    <property type="component" value="Unassembled WGS sequence"/>
</dbReference>
<evidence type="ECO:0000313" key="2">
    <source>
        <dbReference type="Proteomes" id="UP001362999"/>
    </source>
</evidence>
<sequence length="49" mass="5067">MSTAFADIAPKAPSHLAAAEVAPPQLIRGKGKLPIVQVDGMCANCAHIR</sequence>
<protein>
    <submittedName>
        <fullName evidence="1">Uncharacterized protein</fullName>
    </submittedName>
</protein>
<comment type="caution">
    <text evidence="1">The sequence shown here is derived from an EMBL/GenBank/DDBJ whole genome shotgun (WGS) entry which is preliminary data.</text>
</comment>
<gene>
    <name evidence="1" type="ORF">R3P38DRAFT_3195980</name>
</gene>